<sequence>MPVVGLSVSDFVKAIELVGIIIDSLRASSKSSAELRELLDQLYTVEKAFQAVKLLEVDQSSQAELLAVKQSAAQCQHMISSFWDQTHTYQPQVLDTNGTGHTLQAKWSRLKWALCKKRKVAQFKTDLVVHMGSMQLLLGILQAKSMHSNQKGQEQARVSFISQIQAGFGKCMARLCLIRCLISDTLSTISGHANKCLENTRRIICLNVRVFQVVFSISWRRIQLHQLCSLKTALQEVKRLEVDESLHAEVLALKQSAAQCQRTISGFLDRTQAYQPQILATNAPGNTIQAKWMRLKWALCKKREVMQFTSDLLAHTESIQMLLSTLQMKSMQLNQKGQERAQLSLVPQIQAGFRDCMARLCLISDTLSTISGHANKCLENTRRIICLNVRVFQVVLSISWRRIQIHLKNIPGQVERQQPVYLNDALGRDMPFHLEFIVSWEALVSVLSINFKRIGSAAEKIQNGDFAIHDTHTKQDIELSRSWEECFAPGQHVEMSIIFDRPKACTNSCPKCRSVCVVEPAKDATW</sequence>
<protein>
    <recommendedName>
        <fullName evidence="1">Ubiquitin-like domain-containing protein</fullName>
    </recommendedName>
</protein>
<dbReference type="Pfam" id="PF22893">
    <property type="entry name" value="ULD_2"/>
    <property type="match status" value="1"/>
</dbReference>
<organism evidence="2 3">
    <name type="scientific">Ramalina farinacea</name>
    <dbReference type="NCBI Taxonomy" id="258253"/>
    <lineage>
        <taxon>Eukaryota</taxon>
        <taxon>Fungi</taxon>
        <taxon>Dikarya</taxon>
        <taxon>Ascomycota</taxon>
        <taxon>Pezizomycotina</taxon>
        <taxon>Lecanoromycetes</taxon>
        <taxon>OSLEUM clade</taxon>
        <taxon>Lecanoromycetidae</taxon>
        <taxon>Lecanorales</taxon>
        <taxon>Lecanorineae</taxon>
        <taxon>Ramalinaceae</taxon>
        <taxon>Ramalina</taxon>
    </lineage>
</organism>
<dbReference type="AlphaFoldDB" id="A0AA43QUE0"/>
<dbReference type="PANTHER" id="PTHR38886">
    <property type="entry name" value="SESA DOMAIN-CONTAINING PROTEIN"/>
    <property type="match status" value="1"/>
</dbReference>
<accession>A0AA43QUE0</accession>
<evidence type="ECO:0000259" key="1">
    <source>
        <dbReference type="Pfam" id="PF22893"/>
    </source>
</evidence>
<comment type="caution">
    <text evidence="2">The sequence shown here is derived from an EMBL/GenBank/DDBJ whole genome shotgun (WGS) entry which is preliminary data.</text>
</comment>
<evidence type="ECO:0000313" key="2">
    <source>
        <dbReference type="EMBL" id="MDI1490490.1"/>
    </source>
</evidence>
<dbReference type="InterPro" id="IPR054464">
    <property type="entry name" value="ULD_fung"/>
</dbReference>
<keyword evidence="3" id="KW-1185">Reference proteome</keyword>
<feature type="domain" description="Ubiquitin-like" evidence="1">
    <location>
        <begin position="416"/>
        <end position="500"/>
    </location>
</feature>
<proteinExistence type="predicted"/>
<dbReference type="EMBL" id="JAPUFD010000012">
    <property type="protein sequence ID" value="MDI1490490.1"/>
    <property type="molecule type" value="Genomic_DNA"/>
</dbReference>
<dbReference type="Proteomes" id="UP001161017">
    <property type="component" value="Unassembled WGS sequence"/>
</dbReference>
<dbReference type="PANTHER" id="PTHR38886:SF1">
    <property type="entry name" value="NACHT-NTPASE AND P-LOOP NTPASES N-TERMINAL DOMAIN-CONTAINING PROTEIN"/>
    <property type="match status" value="1"/>
</dbReference>
<name>A0AA43QUE0_9LECA</name>
<evidence type="ECO:0000313" key="3">
    <source>
        <dbReference type="Proteomes" id="UP001161017"/>
    </source>
</evidence>
<reference evidence="2" key="1">
    <citation type="journal article" date="2023" name="Genome Biol. Evol.">
        <title>First Whole Genome Sequence and Flow Cytometry Genome Size Data for the Lichen-Forming Fungus Ramalina farinacea (Ascomycota).</title>
        <authorList>
            <person name="Llewellyn T."/>
            <person name="Mian S."/>
            <person name="Hill R."/>
            <person name="Leitch I.J."/>
            <person name="Gaya E."/>
        </authorList>
    </citation>
    <scope>NUCLEOTIDE SEQUENCE</scope>
    <source>
        <strain evidence="2">LIQ254RAFAR</strain>
    </source>
</reference>
<gene>
    <name evidence="2" type="ORF">OHK93_001694</name>
</gene>